<feature type="active site" description="GMP-histidine intermediate" evidence="9">
    <location>
        <position position="299"/>
    </location>
</feature>
<dbReference type="InterPro" id="IPR036025">
    <property type="entry name" value="RtcB-like_sf"/>
</dbReference>
<evidence type="ECO:0000256" key="1">
    <source>
        <dbReference type="ARBA" id="ARBA00012726"/>
    </source>
</evidence>
<protein>
    <recommendedName>
        <fullName evidence="1">3'-phosphate/5'-hydroxy nucleic acid ligase</fullName>
        <ecNumber evidence="1">6.5.1.8</ecNumber>
    </recommendedName>
</protein>
<dbReference type="NCBIfam" id="TIGR03073">
    <property type="entry name" value="release_rtcB"/>
    <property type="match status" value="1"/>
</dbReference>
<comment type="cofactor">
    <cofactor evidence="11">
        <name>Mn(2+)</name>
        <dbReference type="ChEBI" id="CHEBI:29035"/>
    </cofactor>
    <text evidence="11">Binds 2 manganese ions per subunit.</text>
</comment>
<feature type="binding site" evidence="11">
    <location>
        <position position="142"/>
    </location>
    <ligand>
        <name>Mn(2+)</name>
        <dbReference type="ChEBI" id="CHEBI:29035"/>
        <label>1</label>
    </ligand>
</feature>
<keyword evidence="3 11" id="KW-0479">Metal-binding</keyword>
<dbReference type="GO" id="GO:0170057">
    <property type="term" value="F:RNA ligase (GTP) activity"/>
    <property type="evidence" value="ECO:0007669"/>
    <property type="project" value="UniProtKB-EC"/>
</dbReference>
<evidence type="ECO:0000256" key="10">
    <source>
        <dbReference type="PIRSR" id="PIRSR601233-2"/>
    </source>
</evidence>
<evidence type="ECO:0000256" key="6">
    <source>
        <dbReference type="ARBA" id="ARBA00023134"/>
    </source>
</evidence>
<dbReference type="SUPFAM" id="SSF103365">
    <property type="entry name" value="Hypothetical protein PH1602"/>
    <property type="match status" value="1"/>
</dbReference>
<evidence type="ECO:0000256" key="2">
    <source>
        <dbReference type="ARBA" id="ARBA00022598"/>
    </source>
</evidence>
<dbReference type="PANTHER" id="PTHR11118">
    <property type="entry name" value="RNA-SPLICING LIGASE RTCB HOMOLOG"/>
    <property type="match status" value="1"/>
</dbReference>
<evidence type="ECO:0000313" key="12">
    <source>
        <dbReference type="EMBL" id="XBM02222.1"/>
    </source>
</evidence>
<feature type="binding site" evidence="10">
    <location>
        <begin position="141"/>
        <end position="145"/>
    </location>
    <ligand>
        <name>GMP</name>
        <dbReference type="ChEBI" id="CHEBI:58115"/>
    </ligand>
</feature>
<keyword evidence="2 12" id="KW-0436">Ligase</keyword>
<proteinExistence type="predicted"/>
<accession>A0AAU7FCD1</accession>
<dbReference type="GO" id="GO:0005525">
    <property type="term" value="F:GTP binding"/>
    <property type="evidence" value="ECO:0007669"/>
    <property type="project" value="UniProtKB-KW"/>
</dbReference>
<dbReference type="GO" id="GO:0003972">
    <property type="term" value="F:RNA ligase (ATP) activity"/>
    <property type="evidence" value="ECO:0007669"/>
    <property type="project" value="TreeGrafter"/>
</dbReference>
<reference evidence="12" key="1">
    <citation type="submission" date="2024-05" db="EMBL/GenBank/DDBJ databases">
        <authorList>
            <person name="Yang L."/>
            <person name="Pan L."/>
        </authorList>
    </citation>
    <scope>NUCLEOTIDE SEQUENCE</scope>
    <source>
        <strain evidence="12">FCG-7</strain>
    </source>
</reference>
<evidence type="ECO:0000256" key="3">
    <source>
        <dbReference type="ARBA" id="ARBA00022723"/>
    </source>
</evidence>
<evidence type="ECO:0000256" key="4">
    <source>
        <dbReference type="ARBA" id="ARBA00022741"/>
    </source>
</evidence>
<dbReference type="AlphaFoldDB" id="A0AAU7FCD1"/>
<feature type="binding site" evidence="10">
    <location>
        <position position="377"/>
    </location>
    <ligand>
        <name>GMP</name>
        <dbReference type="ChEBI" id="CHEBI:58115"/>
    </ligand>
</feature>
<evidence type="ECO:0000256" key="9">
    <source>
        <dbReference type="PIRSR" id="PIRSR601233-1"/>
    </source>
</evidence>
<evidence type="ECO:0000256" key="5">
    <source>
        <dbReference type="ARBA" id="ARBA00022800"/>
    </source>
</evidence>
<dbReference type="GO" id="GO:0046872">
    <property type="term" value="F:metal ion binding"/>
    <property type="evidence" value="ECO:0007669"/>
    <property type="project" value="UniProtKB-KW"/>
</dbReference>
<dbReference type="InterPro" id="IPR017510">
    <property type="entry name" value="RtcB2"/>
</dbReference>
<keyword evidence="7 11" id="KW-0464">Manganese</keyword>
<dbReference type="GO" id="GO:0042245">
    <property type="term" value="P:RNA repair"/>
    <property type="evidence" value="ECO:0007669"/>
    <property type="project" value="UniProtKB-KW"/>
</dbReference>
<feature type="binding site" evidence="10">
    <location>
        <begin position="299"/>
        <end position="302"/>
    </location>
    <ligand>
        <name>GMP</name>
        <dbReference type="ChEBI" id="CHEBI:58115"/>
    </ligand>
</feature>
<feature type="binding site" evidence="11">
    <location>
        <position position="244"/>
    </location>
    <ligand>
        <name>Mn(2+)</name>
        <dbReference type="ChEBI" id="CHEBI:29035"/>
        <label>2</label>
    </ligand>
</feature>
<feature type="binding site" evidence="10">
    <location>
        <position position="282"/>
    </location>
    <ligand>
        <name>GMP</name>
        <dbReference type="ChEBI" id="CHEBI:58115"/>
    </ligand>
</feature>
<evidence type="ECO:0000256" key="7">
    <source>
        <dbReference type="ARBA" id="ARBA00023211"/>
    </source>
</evidence>
<evidence type="ECO:0000256" key="8">
    <source>
        <dbReference type="ARBA" id="ARBA00047746"/>
    </source>
</evidence>
<dbReference type="GO" id="GO:0006396">
    <property type="term" value="P:RNA processing"/>
    <property type="evidence" value="ECO:0007669"/>
    <property type="project" value="InterPro"/>
</dbReference>
<dbReference type="Gene3D" id="3.90.1860.10">
    <property type="entry name" value="tRNA-splicing ligase RtcB"/>
    <property type="match status" value="1"/>
</dbReference>
<feature type="binding site" evidence="10">
    <location>
        <begin position="244"/>
        <end position="245"/>
    </location>
    <ligand>
        <name>GMP</name>
        <dbReference type="ChEBI" id="CHEBI:58115"/>
    </ligand>
</feature>
<dbReference type="NCBIfam" id="NF007153">
    <property type="entry name" value="PRK09588.1"/>
    <property type="match status" value="1"/>
</dbReference>
<keyword evidence="4 10" id="KW-0547">Nucleotide-binding</keyword>
<evidence type="ECO:0000256" key="11">
    <source>
        <dbReference type="PIRSR" id="PIRSR601233-3"/>
    </source>
</evidence>
<sequence length="384" mass="41537">MGNYVQLLSARVNLIASADTWIEGDAIAQLQNTAKLPGMHYVSGMPDLHPGRGYPVGAAFFSTEYIYPALIGGDIGCGMALWQTNLDTRKVSHSKLDKKIGNIDGPLCDEAQGEEWQALIASQLPAEIGFRPALGTIGGGNHFAELQCFDEIHDVEAFAALGLNKAQLQLLVHSGSRGLGQHILRQHIDQHGHQGLLADSNECRAYLAEHDQAVRFAEVNRLLIAQRILAKLGTDGAQILDVNHNLVLPAQMHGQPGWIHRKGATPADQGAVVIPGSRGDYSYLVQPMASDLSLQSLAHGAGRKWMRSECKGRLSSRYTVAQLSRTKLGSQVICADRVLIYEEAPEAYKPASNIIATLVGAGLVNVIARLKPVLTYKTRGECCE</sequence>
<dbReference type="RefSeq" id="WP_348946497.1">
    <property type="nucleotide sequence ID" value="NZ_CP157355.1"/>
</dbReference>
<dbReference type="EMBL" id="CP157355">
    <property type="protein sequence ID" value="XBM02222.1"/>
    <property type="molecule type" value="Genomic_DNA"/>
</dbReference>
<dbReference type="InterPro" id="IPR001233">
    <property type="entry name" value="RtcB"/>
</dbReference>
<dbReference type="KEGG" id="cmav:ABHF33_08145"/>
<comment type="catalytic activity">
    <reaction evidence="8">
        <text>a 3'-end 3'-phospho-ribonucleotide-RNA + a 5'-end dephospho-ribonucleoside-RNA + GTP = a ribonucleotidyl-ribonucleotide-RNA + GMP + diphosphate</text>
        <dbReference type="Rhea" id="RHEA:68076"/>
        <dbReference type="Rhea" id="RHEA-COMP:10463"/>
        <dbReference type="Rhea" id="RHEA-COMP:13936"/>
        <dbReference type="Rhea" id="RHEA-COMP:17355"/>
        <dbReference type="ChEBI" id="CHEBI:33019"/>
        <dbReference type="ChEBI" id="CHEBI:37565"/>
        <dbReference type="ChEBI" id="CHEBI:58115"/>
        <dbReference type="ChEBI" id="CHEBI:83062"/>
        <dbReference type="ChEBI" id="CHEBI:138284"/>
        <dbReference type="ChEBI" id="CHEBI:173118"/>
        <dbReference type="EC" id="6.5.1.8"/>
    </reaction>
</comment>
<feature type="binding site" evidence="11">
    <location>
        <position position="173"/>
    </location>
    <ligand>
        <name>Mn(2+)</name>
        <dbReference type="ChEBI" id="CHEBI:29035"/>
        <label>2</label>
    </ligand>
</feature>
<dbReference type="Pfam" id="PF01139">
    <property type="entry name" value="RtcB"/>
    <property type="match status" value="2"/>
</dbReference>
<dbReference type="PANTHER" id="PTHR11118:SF1">
    <property type="entry name" value="RNA-SPLICING LIGASE RTCB HOMOLOG"/>
    <property type="match status" value="1"/>
</dbReference>
<keyword evidence="5" id="KW-0692">RNA repair</keyword>
<keyword evidence="6 10" id="KW-0342">GTP-binding</keyword>
<dbReference type="EC" id="6.5.1.8" evidence="1"/>
<name>A0AAU7FCD1_9NEIS</name>
<organism evidence="12">
    <name type="scientific">Chitinibacter mangrovi</name>
    <dbReference type="NCBI Taxonomy" id="3153927"/>
    <lineage>
        <taxon>Bacteria</taxon>
        <taxon>Pseudomonadati</taxon>
        <taxon>Pseudomonadota</taxon>
        <taxon>Betaproteobacteria</taxon>
        <taxon>Neisseriales</taxon>
        <taxon>Chitinibacteraceae</taxon>
        <taxon>Chitinibacter</taxon>
    </lineage>
</organism>
<gene>
    <name evidence="12" type="ORF">ABHF33_08145</name>
</gene>
<feature type="binding site" evidence="11">
    <location>
        <position position="74"/>
    </location>
    <ligand>
        <name>Mn(2+)</name>
        <dbReference type="ChEBI" id="CHEBI:29035"/>
        <label>1</label>
    </ligand>
</feature>